<dbReference type="EMBL" id="OX465084">
    <property type="protein sequence ID" value="CAI9296078.1"/>
    <property type="molecule type" value="Genomic_DNA"/>
</dbReference>
<reference evidence="2" key="1">
    <citation type="submission" date="2023-04" db="EMBL/GenBank/DDBJ databases">
        <authorList>
            <person name="Vijverberg K."/>
            <person name="Xiong W."/>
            <person name="Schranz E."/>
        </authorList>
    </citation>
    <scope>NUCLEOTIDE SEQUENCE</scope>
</reference>
<feature type="domain" description="Lon protease AAA+ ATPase lid" evidence="1">
    <location>
        <begin position="209"/>
        <end position="252"/>
    </location>
</feature>
<keyword evidence="3" id="KW-1185">Reference proteome</keyword>
<dbReference type="Pfam" id="PF22667">
    <property type="entry name" value="Lon_lid"/>
    <property type="match status" value="1"/>
</dbReference>
<sequence>MFLLGQLLTPTRFDNQSRNFIWHVIEAGGADMFTSGTQSPTYQKEFGFSSLNNLTKYVQQSLVNIFSSPKAKGESNQTSEVIKATLSSFWETKLFDQDSKESCEIIFPCDVNDFLKRFNSEERAYVSHLIHQRAKKAAFKEPKRLLNKVQCPVEMVFQYLSLVIYTFVVFQLCIPNPSLQNLLVFSVREGEHVVIAGVPPRFTTGHRARVEVTHATLLSLIENYCREAWVRNLQKQIEKIYREMYQRCSQHERIVSILDDYLRKNPKDADLSVVHLLASMHMLGNAHDKALQHI</sequence>
<gene>
    <name evidence="2" type="ORF">LSALG_LOCUS34978</name>
</gene>
<dbReference type="InterPro" id="IPR027417">
    <property type="entry name" value="P-loop_NTPase"/>
</dbReference>
<proteinExistence type="predicted"/>
<dbReference type="Gene3D" id="1.10.8.60">
    <property type="match status" value="1"/>
</dbReference>
<dbReference type="AlphaFoldDB" id="A0AA35ZNR6"/>
<evidence type="ECO:0000313" key="3">
    <source>
        <dbReference type="Proteomes" id="UP001177003"/>
    </source>
</evidence>
<dbReference type="InterPro" id="IPR054594">
    <property type="entry name" value="Lon_lid"/>
</dbReference>
<protein>
    <recommendedName>
        <fullName evidence="1">Lon protease AAA+ ATPase lid domain-containing protein</fullName>
    </recommendedName>
</protein>
<dbReference type="Proteomes" id="UP001177003">
    <property type="component" value="Chromosome 8"/>
</dbReference>
<organism evidence="2 3">
    <name type="scientific">Lactuca saligna</name>
    <name type="common">Willowleaf lettuce</name>
    <dbReference type="NCBI Taxonomy" id="75948"/>
    <lineage>
        <taxon>Eukaryota</taxon>
        <taxon>Viridiplantae</taxon>
        <taxon>Streptophyta</taxon>
        <taxon>Embryophyta</taxon>
        <taxon>Tracheophyta</taxon>
        <taxon>Spermatophyta</taxon>
        <taxon>Magnoliopsida</taxon>
        <taxon>eudicotyledons</taxon>
        <taxon>Gunneridae</taxon>
        <taxon>Pentapetalae</taxon>
        <taxon>asterids</taxon>
        <taxon>campanulids</taxon>
        <taxon>Asterales</taxon>
        <taxon>Asteraceae</taxon>
        <taxon>Cichorioideae</taxon>
        <taxon>Cichorieae</taxon>
        <taxon>Lactucinae</taxon>
        <taxon>Lactuca</taxon>
    </lineage>
</organism>
<evidence type="ECO:0000313" key="2">
    <source>
        <dbReference type="EMBL" id="CAI9296078.1"/>
    </source>
</evidence>
<accession>A0AA35ZNR6</accession>
<name>A0AA35ZNR6_LACSI</name>
<evidence type="ECO:0000259" key="1">
    <source>
        <dbReference type="Pfam" id="PF22667"/>
    </source>
</evidence>
<dbReference type="SUPFAM" id="SSF52540">
    <property type="entry name" value="P-loop containing nucleoside triphosphate hydrolases"/>
    <property type="match status" value="1"/>
</dbReference>